<dbReference type="KEGG" id="ccos:Pan44_34400"/>
<evidence type="ECO:0000256" key="1">
    <source>
        <dbReference type="ARBA" id="ARBA00007358"/>
    </source>
</evidence>
<dbReference type="InParanoid" id="A0A517SH20"/>
<dbReference type="GO" id="GO:0050093">
    <property type="term" value="F:methanol dehydrogenase (NAD+) activity"/>
    <property type="evidence" value="ECO:0007669"/>
    <property type="project" value="UniProtKB-EC"/>
</dbReference>
<dbReference type="GO" id="GO:0046872">
    <property type="term" value="F:metal ion binding"/>
    <property type="evidence" value="ECO:0007669"/>
    <property type="project" value="InterPro"/>
</dbReference>
<dbReference type="OrthoDB" id="9804734at2"/>
<dbReference type="PANTHER" id="PTHR11496">
    <property type="entry name" value="ALCOHOL DEHYDROGENASE"/>
    <property type="match status" value="1"/>
</dbReference>
<gene>
    <name evidence="5" type="primary">mdh_1</name>
    <name evidence="5" type="ORF">Pan44_34400</name>
</gene>
<dbReference type="AlphaFoldDB" id="A0A517SH20"/>
<dbReference type="EMBL" id="CP036271">
    <property type="protein sequence ID" value="QDT55397.1"/>
    <property type="molecule type" value="Genomic_DNA"/>
</dbReference>
<dbReference type="EC" id="1.1.1.244" evidence="5"/>
<dbReference type="SUPFAM" id="SSF56796">
    <property type="entry name" value="Dehydroquinate synthase-like"/>
    <property type="match status" value="1"/>
</dbReference>
<keyword evidence="6" id="KW-1185">Reference proteome</keyword>
<evidence type="ECO:0000313" key="6">
    <source>
        <dbReference type="Proteomes" id="UP000315700"/>
    </source>
</evidence>
<organism evidence="5 6">
    <name type="scientific">Caulifigura coniformis</name>
    <dbReference type="NCBI Taxonomy" id="2527983"/>
    <lineage>
        <taxon>Bacteria</taxon>
        <taxon>Pseudomonadati</taxon>
        <taxon>Planctomycetota</taxon>
        <taxon>Planctomycetia</taxon>
        <taxon>Planctomycetales</taxon>
        <taxon>Planctomycetaceae</taxon>
        <taxon>Caulifigura</taxon>
    </lineage>
</organism>
<dbReference type="InterPro" id="IPR056798">
    <property type="entry name" value="ADH_Fe_C"/>
</dbReference>
<proteinExistence type="inferred from homology"/>
<dbReference type="FunFam" id="3.40.50.1970:FF:000003">
    <property type="entry name" value="Alcohol dehydrogenase, iron-containing"/>
    <property type="match status" value="1"/>
</dbReference>
<reference evidence="5 6" key="1">
    <citation type="submission" date="2019-02" db="EMBL/GenBank/DDBJ databases">
        <title>Deep-cultivation of Planctomycetes and their phenomic and genomic characterization uncovers novel biology.</title>
        <authorList>
            <person name="Wiegand S."/>
            <person name="Jogler M."/>
            <person name="Boedeker C."/>
            <person name="Pinto D."/>
            <person name="Vollmers J."/>
            <person name="Rivas-Marin E."/>
            <person name="Kohn T."/>
            <person name="Peeters S.H."/>
            <person name="Heuer A."/>
            <person name="Rast P."/>
            <person name="Oberbeckmann S."/>
            <person name="Bunk B."/>
            <person name="Jeske O."/>
            <person name="Meyerdierks A."/>
            <person name="Storesund J.E."/>
            <person name="Kallscheuer N."/>
            <person name="Luecker S."/>
            <person name="Lage O.M."/>
            <person name="Pohl T."/>
            <person name="Merkel B.J."/>
            <person name="Hornburger P."/>
            <person name="Mueller R.-W."/>
            <person name="Bruemmer F."/>
            <person name="Labrenz M."/>
            <person name="Spormann A.M."/>
            <person name="Op den Camp H."/>
            <person name="Overmann J."/>
            <person name="Amann R."/>
            <person name="Jetten M.S.M."/>
            <person name="Mascher T."/>
            <person name="Medema M.H."/>
            <person name="Devos D.P."/>
            <person name="Kaster A.-K."/>
            <person name="Ovreas L."/>
            <person name="Rohde M."/>
            <person name="Galperin M.Y."/>
            <person name="Jogler C."/>
        </authorList>
    </citation>
    <scope>NUCLEOTIDE SEQUENCE [LARGE SCALE GENOMIC DNA]</scope>
    <source>
        <strain evidence="5 6">Pan44</strain>
    </source>
</reference>
<name>A0A517SH20_9PLAN</name>
<dbReference type="InterPro" id="IPR001670">
    <property type="entry name" value="ADH_Fe/GldA"/>
</dbReference>
<evidence type="ECO:0000313" key="5">
    <source>
        <dbReference type="EMBL" id="QDT55397.1"/>
    </source>
</evidence>
<dbReference type="Pfam" id="PF00465">
    <property type="entry name" value="Fe-ADH"/>
    <property type="match status" value="1"/>
</dbReference>
<evidence type="ECO:0000259" key="3">
    <source>
        <dbReference type="Pfam" id="PF00465"/>
    </source>
</evidence>
<dbReference type="RefSeq" id="WP_145031162.1">
    <property type="nucleotide sequence ID" value="NZ_CP036271.1"/>
</dbReference>
<accession>A0A517SH20</accession>
<protein>
    <submittedName>
        <fullName evidence="5">NAD-dependent methanol dehydrogenase</fullName>
        <ecNumber evidence="5">1.1.1.244</ecNumber>
    </submittedName>
</protein>
<dbReference type="Gene3D" id="1.20.1090.10">
    <property type="entry name" value="Dehydroquinate synthase-like - alpha domain"/>
    <property type="match status" value="1"/>
</dbReference>
<evidence type="ECO:0000256" key="2">
    <source>
        <dbReference type="ARBA" id="ARBA00023002"/>
    </source>
</evidence>
<dbReference type="PANTHER" id="PTHR11496:SF102">
    <property type="entry name" value="ALCOHOL DEHYDROGENASE 4"/>
    <property type="match status" value="1"/>
</dbReference>
<evidence type="ECO:0000259" key="4">
    <source>
        <dbReference type="Pfam" id="PF25137"/>
    </source>
</evidence>
<sequence>MHGRTSLHHPIEPGELSFELRVPAKVVFGWGKRSTIGEVAASLGRRAWIVAGSRTLEAAGVPQEMEKRLAEKGIETRRVTCASREPETSDVDEAVAAIRPQLKDGDCLIAVGGGSTIDLAKAVAGLVTQRETAPVRDYLEGVGRGLKLVEAPLPLIAVPTTSGTGTEATKNAVISSYDPLFKKSLRDERLVPSAVLIDPELTVSNSPEVTAHSGMDAITQLIESYVTKKATRLTKALCREGLRAAIPAIEVAYKEPTNRAAREAMSYAAWLSGVTLANSGLGMAHGVAAALGVHCKAPHGLACAVMLVPSMKANLQLCYRDFAQIGELIAGGAVGSDEMDADLAIVNLEMLATSLGIPKRLRELGVREDQLAPLVAASRGNSMSGNPRDLSDNELLEVLTTIW</sequence>
<dbReference type="InterPro" id="IPR039697">
    <property type="entry name" value="Alcohol_dehydrogenase_Fe"/>
</dbReference>
<dbReference type="CDD" id="cd08183">
    <property type="entry name" value="Fe-ADH-like"/>
    <property type="match status" value="1"/>
</dbReference>
<feature type="domain" description="Fe-containing alcohol dehydrogenase-like C-terminal" evidence="4">
    <location>
        <begin position="210"/>
        <end position="402"/>
    </location>
</feature>
<feature type="domain" description="Alcohol dehydrogenase iron-type/glycerol dehydrogenase GldA" evidence="3">
    <location>
        <begin position="23"/>
        <end position="199"/>
    </location>
</feature>
<keyword evidence="2 5" id="KW-0560">Oxidoreductase</keyword>
<comment type="similarity">
    <text evidence="1">Belongs to the iron-containing alcohol dehydrogenase family.</text>
</comment>
<dbReference type="Pfam" id="PF25137">
    <property type="entry name" value="ADH_Fe_C"/>
    <property type="match status" value="1"/>
</dbReference>
<dbReference type="Proteomes" id="UP000315700">
    <property type="component" value="Chromosome"/>
</dbReference>
<dbReference type="Gene3D" id="3.40.50.1970">
    <property type="match status" value="1"/>
</dbReference>